<evidence type="ECO:0000313" key="2">
    <source>
        <dbReference type="EMBL" id="WPB03154.1"/>
    </source>
</evidence>
<dbReference type="RefSeq" id="XP_023449292.2">
    <property type="nucleotide sequence ID" value="XM_023599965.2"/>
</dbReference>
<feature type="compositionally biased region" description="Basic and acidic residues" evidence="1">
    <location>
        <begin position="134"/>
        <end position="150"/>
    </location>
</feature>
<evidence type="ECO:0000256" key="1">
    <source>
        <dbReference type="SAM" id="MobiDB-lite"/>
    </source>
</evidence>
<name>A0ABZ0NUQ2_CERBT</name>
<gene>
    <name evidence="2" type="ORF">RHO25_007791</name>
</gene>
<organism evidence="2 3">
    <name type="scientific">Cercospora beticola</name>
    <name type="common">Sugarbeet leaf spot fungus</name>
    <dbReference type="NCBI Taxonomy" id="122368"/>
    <lineage>
        <taxon>Eukaryota</taxon>
        <taxon>Fungi</taxon>
        <taxon>Dikarya</taxon>
        <taxon>Ascomycota</taxon>
        <taxon>Pezizomycotina</taxon>
        <taxon>Dothideomycetes</taxon>
        <taxon>Dothideomycetidae</taxon>
        <taxon>Mycosphaerellales</taxon>
        <taxon>Mycosphaerellaceae</taxon>
        <taxon>Cercospora</taxon>
    </lineage>
</organism>
<feature type="compositionally biased region" description="Polar residues" evidence="1">
    <location>
        <begin position="250"/>
        <end position="259"/>
    </location>
</feature>
<reference evidence="2 3" key="1">
    <citation type="submission" date="2023-09" db="EMBL/GenBank/DDBJ databases">
        <title>Complete-Gapless Cercospora beticola genome.</title>
        <authorList>
            <person name="Wyatt N.A."/>
            <person name="Spanner R.E."/>
            <person name="Bolton M.D."/>
        </authorList>
    </citation>
    <scope>NUCLEOTIDE SEQUENCE [LARGE SCALE GENOMIC DNA]</scope>
    <source>
        <strain evidence="2">Cb09-40</strain>
    </source>
</reference>
<dbReference type="GeneID" id="35431028"/>
<dbReference type="Proteomes" id="UP001302367">
    <property type="component" value="Chromosome 5"/>
</dbReference>
<proteinExistence type="predicted"/>
<feature type="region of interest" description="Disordered" evidence="1">
    <location>
        <begin position="248"/>
        <end position="291"/>
    </location>
</feature>
<feature type="region of interest" description="Disordered" evidence="1">
    <location>
        <begin position="1"/>
        <end position="235"/>
    </location>
</feature>
<evidence type="ECO:0000313" key="3">
    <source>
        <dbReference type="Proteomes" id="UP001302367"/>
    </source>
</evidence>
<sequence>MDADAVDPVVTRSALPSRKPRARYTARRGDHAQFVARLAKRDTSNDSEDNDKSPRPRKRQTARRGDHAGFLARLAGRNSKSDGNSSLASPEGEEISHSRRQQTARRGDHAGFLARMARRNGQREEASQSASKVSEAERSTGEEEKAHIDEEIWTEEDDSYQEEEPSSSSSPSSSSEEEDDGPPQPRAKQTARRGDHLGFLARMAGRSSIRNAHSSTPEAEEESRPGPRKQQTARRGDHAGFLARMALRNGQVTKSSGPSNEAPGRPSRLGKQTARRSGLAASDSKRSVQNRVNDPIEDIEWDITGDWEIECDTLANWSGYGPQKLSLAIYHDKARPGGHMAFFDFHISEGIMRITCPTPRTTDKKLRATYVYRGRETGEGEILIGSDSRVYKIVFKDRGTRLKGKYAGAGSERVTFTGSKVKRGLQRRTSSTNRWESFSEEEWARASVGRWGGWVG</sequence>
<feature type="compositionally biased region" description="Polar residues" evidence="1">
    <location>
        <begin position="208"/>
        <end position="217"/>
    </location>
</feature>
<dbReference type="EMBL" id="CP134188">
    <property type="protein sequence ID" value="WPB03154.1"/>
    <property type="molecule type" value="Genomic_DNA"/>
</dbReference>
<keyword evidence="3" id="KW-1185">Reference proteome</keyword>
<protein>
    <submittedName>
        <fullName evidence="2">Uncharacterized protein</fullName>
    </submittedName>
</protein>
<accession>A0ABZ0NUQ2</accession>
<feature type="compositionally biased region" description="Acidic residues" evidence="1">
    <location>
        <begin position="151"/>
        <end position="165"/>
    </location>
</feature>
<feature type="compositionally biased region" description="Basic and acidic residues" evidence="1">
    <location>
        <begin position="39"/>
        <end position="54"/>
    </location>
</feature>